<dbReference type="PANTHER" id="PTHR34701">
    <property type="entry name" value="TRANSCRIPTIONAL REGULATOR MRAZ"/>
    <property type="match status" value="1"/>
</dbReference>
<feature type="domain" description="SpoVT-AbrB" evidence="7">
    <location>
        <begin position="84"/>
        <end position="127"/>
    </location>
</feature>
<dbReference type="InterPro" id="IPR037914">
    <property type="entry name" value="SpoVT-AbrB_sf"/>
</dbReference>
<dbReference type="InterPro" id="IPR003444">
    <property type="entry name" value="MraZ"/>
</dbReference>
<sequence>MPLFTSTYTNKVDKKGRVSVPASFRSTLPDDDQSVSVFPSLVGRAIEGFDRSYLGHIQARLDNYDMMTTPARTQDPAIKILSRVMVISIDSDGRIVLPQEFIKYAGITDRAVFVGLGSSFQIWSPKEHAAVYGQNDGLQR</sequence>
<dbReference type="InterPro" id="IPR038619">
    <property type="entry name" value="MraZ_sf"/>
</dbReference>
<dbReference type="Gene3D" id="3.40.1550.20">
    <property type="entry name" value="Transcriptional regulator MraZ domain"/>
    <property type="match status" value="1"/>
</dbReference>
<dbReference type="InterPro" id="IPR007159">
    <property type="entry name" value="SpoVT-AbrB_dom"/>
</dbReference>
<evidence type="ECO:0000256" key="4">
    <source>
        <dbReference type="ARBA" id="ARBA00023015"/>
    </source>
</evidence>
<evidence type="ECO:0000256" key="3">
    <source>
        <dbReference type="ARBA" id="ARBA00022737"/>
    </source>
</evidence>
<dbReference type="GO" id="GO:0000976">
    <property type="term" value="F:transcription cis-regulatory region binding"/>
    <property type="evidence" value="ECO:0007669"/>
    <property type="project" value="TreeGrafter"/>
</dbReference>
<evidence type="ECO:0000256" key="6">
    <source>
        <dbReference type="ARBA" id="ARBA00023163"/>
    </source>
</evidence>
<evidence type="ECO:0000256" key="5">
    <source>
        <dbReference type="ARBA" id="ARBA00023125"/>
    </source>
</evidence>
<protein>
    <recommendedName>
        <fullName evidence="1">Transcriptional regulator MraZ</fullName>
    </recommendedName>
</protein>
<dbReference type="CDD" id="cd16320">
    <property type="entry name" value="MraZ_N"/>
    <property type="match status" value="1"/>
</dbReference>
<dbReference type="GO" id="GO:0051301">
    <property type="term" value="P:cell division"/>
    <property type="evidence" value="ECO:0007669"/>
    <property type="project" value="UniProtKB-KW"/>
</dbReference>
<keyword evidence="8" id="KW-0132">Cell division</keyword>
<dbReference type="GO" id="GO:2000143">
    <property type="term" value="P:negative regulation of DNA-templated transcription initiation"/>
    <property type="evidence" value="ECO:0007669"/>
    <property type="project" value="TreeGrafter"/>
</dbReference>
<dbReference type="CDD" id="cd16321">
    <property type="entry name" value="MraZ_C"/>
    <property type="match status" value="1"/>
</dbReference>
<keyword evidence="8" id="KW-0131">Cell cycle</keyword>
<organism evidence="8">
    <name type="scientific">hydrothermal vent metagenome</name>
    <dbReference type="NCBI Taxonomy" id="652676"/>
    <lineage>
        <taxon>unclassified sequences</taxon>
        <taxon>metagenomes</taxon>
        <taxon>ecological metagenomes</taxon>
    </lineage>
</organism>
<dbReference type="InterPro" id="IPR020603">
    <property type="entry name" value="MraZ_dom"/>
</dbReference>
<evidence type="ECO:0000313" key="8">
    <source>
        <dbReference type="EMBL" id="VAW00834.1"/>
    </source>
</evidence>
<gene>
    <name evidence="8" type="ORF">MNBD_ALPHA01-936</name>
</gene>
<dbReference type="InterPro" id="IPR035642">
    <property type="entry name" value="MraZ_N"/>
</dbReference>
<dbReference type="InterPro" id="IPR035644">
    <property type="entry name" value="MraZ_C"/>
</dbReference>
<name>A0A3B0SWJ7_9ZZZZ</name>
<keyword evidence="6" id="KW-0804">Transcription</keyword>
<evidence type="ECO:0000256" key="2">
    <source>
        <dbReference type="ARBA" id="ARBA00022490"/>
    </source>
</evidence>
<feature type="domain" description="SpoVT-AbrB" evidence="7">
    <location>
        <begin position="7"/>
        <end position="53"/>
    </location>
</feature>
<keyword evidence="5" id="KW-0238">DNA-binding</keyword>
<accession>A0A3B0SWJ7</accession>
<dbReference type="PANTHER" id="PTHR34701:SF1">
    <property type="entry name" value="TRANSCRIPTIONAL REGULATOR MRAZ"/>
    <property type="match status" value="1"/>
</dbReference>
<proteinExistence type="inferred from homology"/>
<dbReference type="Pfam" id="PF02381">
    <property type="entry name" value="MraZ"/>
    <property type="match status" value="2"/>
</dbReference>
<dbReference type="PROSITE" id="PS51740">
    <property type="entry name" value="SPOVT_ABRB"/>
    <property type="match status" value="2"/>
</dbReference>
<dbReference type="SUPFAM" id="SSF89447">
    <property type="entry name" value="AbrB/MazE/MraZ-like"/>
    <property type="match status" value="1"/>
</dbReference>
<dbReference type="GO" id="GO:0003700">
    <property type="term" value="F:DNA-binding transcription factor activity"/>
    <property type="evidence" value="ECO:0007669"/>
    <property type="project" value="InterPro"/>
</dbReference>
<dbReference type="EMBL" id="UOEJ01000138">
    <property type="protein sequence ID" value="VAW00834.1"/>
    <property type="molecule type" value="Genomic_DNA"/>
</dbReference>
<evidence type="ECO:0000259" key="7">
    <source>
        <dbReference type="PROSITE" id="PS51740"/>
    </source>
</evidence>
<dbReference type="HAMAP" id="MF_01008">
    <property type="entry name" value="MraZ"/>
    <property type="match status" value="1"/>
</dbReference>
<keyword evidence="2" id="KW-0963">Cytoplasm</keyword>
<dbReference type="AlphaFoldDB" id="A0A3B0SWJ7"/>
<evidence type="ECO:0000256" key="1">
    <source>
        <dbReference type="ARBA" id="ARBA00013860"/>
    </source>
</evidence>
<keyword evidence="4" id="KW-0805">Transcription regulation</keyword>
<keyword evidence="3" id="KW-0677">Repeat</keyword>
<reference evidence="8" key="1">
    <citation type="submission" date="2018-06" db="EMBL/GenBank/DDBJ databases">
        <authorList>
            <person name="Zhirakovskaya E."/>
        </authorList>
    </citation>
    <scope>NUCLEOTIDE SEQUENCE</scope>
</reference>